<feature type="compositionally biased region" description="Low complexity" evidence="2">
    <location>
        <begin position="393"/>
        <end position="409"/>
    </location>
</feature>
<dbReference type="SUPFAM" id="SSF57716">
    <property type="entry name" value="Glucocorticoid receptor-like (DNA-binding domain)"/>
    <property type="match status" value="1"/>
</dbReference>
<dbReference type="InParanoid" id="D8TIL9"/>
<dbReference type="STRING" id="3068.D8TIL9"/>
<sequence length="1765" mass="181718">MMPFNGLPQPASPAPPLVADPPDAAPRPQLRLIRPQAPHDITECAGQQLPSPSRSAAFHANPAPGDLSADNEVSAAAALLIQMRHQSINLPYVDAGEEVLCLSTGPAGSGGGDSGDGAAEAASEARGGRGGGGGGSEEAPLEDMEVVELPVDVSSMVDVGGGVYVTPSTAGPGISFRSLSGRQQDGFGVLAFDNVPRRPRSQVGRQPPEPTAAHLKRLSALATQPRASAVAAAAVPALLPGTFGGGQLPFGAAAAGQQLLGLADPLSAAVAAALAVTDPAAAAAWMAGGRLAPALASVLATHLAPRIPGAHIASGAAAAAVGLSGPNSSRGAAPGGGTGARQRQPLPAAEHDDTSINSESSAEDSRHFRSRGATRTPTPQLSAGTLPLGSQPHQQQLKASQLLSSLQQQQHHHQQQQSRPATGRSAGASRRKTRPASDRQRPGSAGSDPSFEVRGRDGDNGGGGGGAADAPPPGASAASWQPPPRPPRNHKGPLLCANCGTTQTPLWRKDRVTGDTVCNACGIYKQTHGFDRPVGGRQPAPQQASGKRHAALRTVPTLAPTAGGAAAGSGVGGASSRGAPRSPSPQPSRSPSRVSAPCPPPQPPPTAPSTGATLGDGSLPELVKTDEEDVASASQQPLRVAAAAAAVAAAAVAAASAAAATPAWSAQGGPGGAAAGPCRGKQIRLSLQRDIAASDGLEPEPESEALLASLCEREAPAKARDDGLGVGVGGGPSNNCMRRSIPLPCRTASGGNGDPDGGIAVSPLRLDVAAAAGAAASSGMMRVYEARTPETAAPSDEGALAPQQPQLLRGSSLRDWLPYGVYQPAAAAVPPPPPPLPSQSLKRQREDWEVQPALSPQVPTESGESRGALQEGSRVPSNGARLQQQQQRPAGSSYSAEQLSDTGGEGSDVAGAAAAAAAAAAALRTRGAVDAWEDQTRCLEGEGEGGTSMAGVLPAALPPPRPPVPPPPASPLLLLLPPKVKTEGPEGRERDLAAADGGGDAAAAGPSMPYSEPEEVPEQGVCEAARPPSQQQQQPKQQPQPKQRAVTAPRSGFTAMSVASDDLTTFGDLVRLRPRATPELRSDEVTEWEQSRQREVRQLRERQTGHWEDHHHYHHHHWQGEYSARAPGVHVPGPMAQWPQKDEADARPAAAAAAAVQYSATVRRPALPPGNLVCVRLPNGRLAYLQAMAPPPQPPPRQLLAYGSRAVVEMSAGGFPLRQEVSGVSRGWDRWQEQPHGGEESDQEHRVSGGGENSDSGARWGYGTQQQQSQQWQQQQRRSRRDSESAWTAAAAATGTRMPYRPARHEEDENDYGDAAAVGRSTAAAAGTTSAAATSLAAATSAARVPRKLVLSADADGTAGTGSVYITGQDADQQSQHSDHSDNGGWGRRRGGGDSSGCPEGDLEQAVGSSRALCTTAQLQQQQQEHSEPGRQIVTAAAAAAVENLALRQYVELYEQATADPQEELMAWQRRRQQRAAAVVTAAATAAQGILSYRPPADGELSKYDLYGDTTSADGGGSGSFSRPSPSPAATQPDFDGAARRSYTGTIVDRDSYGHRPRNHSHHQLPIEPTNRQRGLERPEVLDAELGPMYGRGELAVDEHPGLLYGGMLPPVQASYVGMRGGTDPRPASPLLPPSQSEGHPNSHAHLVSHPHPHLRHHTHPHPAGVFLPGPPFVVARRGPYPQQHAAALPPRPLGHSAAQLADGPDGPRQQQQQQPPSSSGGLQAAAKHYLSAPAGPRRSSGTVVEGGRSGAAAVTSEAAATQPP</sequence>
<dbReference type="CDD" id="cd00202">
    <property type="entry name" value="ZnF_GATA"/>
    <property type="match status" value="1"/>
</dbReference>
<protein>
    <recommendedName>
        <fullName evidence="3">GATA-type domain-containing protein</fullName>
    </recommendedName>
</protein>
<feature type="region of interest" description="Disordered" evidence="2">
    <location>
        <begin position="106"/>
        <end position="141"/>
    </location>
</feature>
<evidence type="ECO:0000259" key="3">
    <source>
        <dbReference type="PROSITE" id="PS50114"/>
    </source>
</evidence>
<feature type="region of interest" description="Disordered" evidence="2">
    <location>
        <begin position="1229"/>
        <end position="1311"/>
    </location>
</feature>
<dbReference type="GO" id="GO:0006355">
    <property type="term" value="P:regulation of DNA-templated transcription"/>
    <property type="evidence" value="ECO:0007669"/>
    <property type="project" value="InterPro"/>
</dbReference>
<feature type="compositionally biased region" description="Low complexity" evidence="2">
    <location>
        <begin position="116"/>
        <end position="125"/>
    </location>
</feature>
<keyword evidence="1" id="KW-0863">Zinc-finger</keyword>
<dbReference type="PROSITE" id="PS50114">
    <property type="entry name" value="GATA_ZN_FINGER_2"/>
    <property type="match status" value="1"/>
</dbReference>
<reference evidence="4 5" key="1">
    <citation type="journal article" date="2010" name="Science">
        <title>Genomic analysis of organismal complexity in the multicellular green alga Volvox carteri.</title>
        <authorList>
            <person name="Prochnik S.E."/>
            <person name="Umen J."/>
            <person name="Nedelcu A.M."/>
            <person name="Hallmann A."/>
            <person name="Miller S.M."/>
            <person name="Nishii I."/>
            <person name="Ferris P."/>
            <person name="Kuo A."/>
            <person name="Mitros T."/>
            <person name="Fritz-Laylin L.K."/>
            <person name="Hellsten U."/>
            <person name="Chapman J."/>
            <person name="Simakov O."/>
            <person name="Rensing S.A."/>
            <person name="Terry A."/>
            <person name="Pangilinan J."/>
            <person name="Kapitonov V."/>
            <person name="Jurka J."/>
            <person name="Salamov A."/>
            <person name="Shapiro H."/>
            <person name="Schmutz J."/>
            <person name="Grimwood J."/>
            <person name="Lindquist E."/>
            <person name="Lucas S."/>
            <person name="Grigoriev I.V."/>
            <person name="Schmitt R."/>
            <person name="Kirk D."/>
            <person name="Rokhsar D.S."/>
        </authorList>
    </citation>
    <scope>NUCLEOTIDE SEQUENCE [LARGE SCALE GENOMIC DNA]</scope>
    <source>
        <strain evidence="5">f. Nagariensis / Eve</strain>
    </source>
</reference>
<accession>D8TIL9</accession>
<feature type="compositionally biased region" description="Gly residues" evidence="2">
    <location>
        <begin position="565"/>
        <end position="575"/>
    </location>
</feature>
<feature type="compositionally biased region" description="Pro residues" evidence="2">
    <location>
        <begin position="10"/>
        <end position="25"/>
    </location>
</feature>
<feature type="compositionally biased region" description="Polar residues" evidence="2">
    <location>
        <begin position="373"/>
        <end position="383"/>
    </location>
</feature>
<dbReference type="GO" id="GO:0043565">
    <property type="term" value="F:sequence-specific DNA binding"/>
    <property type="evidence" value="ECO:0007669"/>
    <property type="project" value="InterPro"/>
</dbReference>
<feature type="region of interest" description="Disordered" evidence="2">
    <location>
        <begin position="1502"/>
        <end position="1573"/>
    </location>
</feature>
<dbReference type="Gene3D" id="3.30.50.10">
    <property type="entry name" value="Erythroid Transcription Factor GATA-1, subunit A"/>
    <property type="match status" value="1"/>
</dbReference>
<feature type="region of interest" description="Disordered" evidence="2">
    <location>
        <begin position="1618"/>
        <end position="1671"/>
    </location>
</feature>
<evidence type="ECO:0000313" key="4">
    <source>
        <dbReference type="EMBL" id="EFJ52910.1"/>
    </source>
</evidence>
<feature type="compositionally biased region" description="Pro residues" evidence="2">
    <location>
        <begin position="956"/>
        <end position="970"/>
    </location>
</feature>
<name>D8TIL9_VOLCA</name>
<dbReference type="GeneID" id="9625477"/>
<feature type="compositionally biased region" description="Pro residues" evidence="2">
    <location>
        <begin position="597"/>
        <end position="607"/>
    </location>
</feature>
<organism evidence="5">
    <name type="scientific">Volvox carteri f. nagariensis</name>
    <dbReference type="NCBI Taxonomy" id="3068"/>
    <lineage>
        <taxon>Eukaryota</taxon>
        <taxon>Viridiplantae</taxon>
        <taxon>Chlorophyta</taxon>
        <taxon>core chlorophytes</taxon>
        <taxon>Chlorophyceae</taxon>
        <taxon>CS clade</taxon>
        <taxon>Chlamydomonadales</taxon>
        <taxon>Volvocaceae</taxon>
        <taxon>Volvox</taxon>
    </lineage>
</organism>
<dbReference type="RefSeq" id="XP_002945915.1">
    <property type="nucleotide sequence ID" value="XM_002945869.1"/>
</dbReference>
<feature type="compositionally biased region" description="Low complexity" evidence="2">
    <location>
        <begin position="1027"/>
        <end position="1043"/>
    </location>
</feature>
<gene>
    <name evidence="4" type="ORF">VOLCADRAFT_86378</name>
</gene>
<keyword evidence="1" id="KW-0479">Metal-binding</keyword>
<dbReference type="Pfam" id="PF00320">
    <property type="entry name" value="GATA"/>
    <property type="match status" value="1"/>
</dbReference>
<feature type="compositionally biased region" description="Low complexity" evidence="2">
    <location>
        <begin position="1704"/>
        <end position="1724"/>
    </location>
</feature>
<feature type="compositionally biased region" description="Low complexity" evidence="2">
    <location>
        <begin position="910"/>
        <end position="922"/>
    </location>
</feature>
<dbReference type="GO" id="GO:0008270">
    <property type="term" value="F:zinc ion binding"/>
    <property type="evidence" value="ECO:0007669"/>
    <property type="project" value="UniProtKB-KW"/>
</dbReference>
<feature type="compositionally biased region" description="Low complexity" evidence="2">
    <location>
        <begin position="1286"/>
        <end position="1296"/>
    </location>
</feature>
<dbReference type="PROSITE" id="PS00344">
    <property type="entry name" value="GATA_ZN_FINGER_1"/>
    <property type="match status" value="1"/>
</dbReference>
<feature type="compositionally biased region" description="Basic and acidic residues" evidence="2">
    <location>
        <begin position="1229"/>
        <end position="1247"/>
    </location>
</feature>
<dbReference type="SMART" id="SM00401">
    <property type="entry name" value="ZnF_GATA"/>
    <property type="match status" value="1"/>
</dbReference>
<feature type="region of interest" description="Disordered" evidence="2">
    <location>
        <begin position="326"/>
        <end position="492"/>
    </location>
</feature>
<feature type="compositionally biased region" description="Basic and acidic residues" evidence="2">
    <location>
        <begin position="980"/>
        <end position="993"/>
    </location>
</feature>
<dbReference type="Proteomes" id="UP000001058">
    <property type="component" value="Unassembled WGS sequence"/>
</dbReference>
<proteinExistence type="predicted"/>
<feature type="compositionally biased region" description="Low complexity" evidence="2">
    <location>
        <begin position="1752"/>
        <end position="1765"/>
    </location>
</feature>
<feature type="compositionally biased region" description="Basic residues" evidence="2">
    <location>
        <begin position="1647"/>
        <end position="1661"/>
    </location>
</feature>
<dbReference type="EMBL" id="GL378323">
    <property type="protein sequence ID" value="EFJ52910.1"/>
    <property type="molecule type" value="Genomic_DNA"/>
</dbReference>
<keyword evidence="1" id="KW-0862">Zinc</keyword>
<feature type="region of interest" description="Disordered" evidence="2">
    <location>
        <begin position="527"/>
        <end position="619"/>
    </location>
</feature>
<feature type="compositionally biased region" description="Low complexity" evidence="2">
    <location>
        <begin position="1265"/>
        <end position="1276"/>
    </location>
</feature>
<feature type="domain" description="GATA-type" evidence="3">
    <location>
        <begin position="490"/>
        <end position="548"/>
    </location>
</feature>
<feature type="region of interest" description="Disordered" evidence="2">
    <location>
        <begin position="1364"/>
        <end position="1406"/>
    </location>
</feature>
<dbReference type="eggNOG" id="KOG1601">
    <property type="taxonomic scope" value="Eukaryota"/>
</dbReference>
<feature type="region of interest" description="Disordered" evidence="2">
    <location>
        <begin position="1684"/>
        <end position="1765"/>
    </location>
</feature>
<feature type="compositionally biased region" description="Polar residues" evidence="2">
    <location>
        <begin position="880"/>
        <end position="901"/>
    </location>
</feature>
<dbReference type="OrthoDB" id="553201at2759"/>
<dbReference type="KEGG" id="vcn:VOLCADRAFT_86378"/>
<dbReference type="InterPro" id="IPR013088">
    <property type="entry name" value="Znf_NHR/GATA"/>
</dbReference>
<keyword evidence="5" id="KW-1185">Reference proteome</keyword>
<feature type="region of interest" description="Disordered" evidence="2">
    <location>
        <begin position="1"/>
        <end position="65"/>
    </location>
</feature>
<evidence type="ECO:0000256" key="1">
    <source>
        <dbReference type="PROSITE-ProRule" id="PRU00094"/>
    </source>
</evidence>
<evidence type="ECO:0000313" key="5">
    <source>
        <dbReference type="Proteomes" id="UP000001058"/>
    </source>
</evidence>
<dbReference type="InterPro" id="IPR000679">
    <property type="entry name" value="Znf_GATA"/>
</dbReference>
<evidence type="ECO:0000256" key="2">
    <source>
        <dbReference type="SAM" id="MobiDB-lite"/>
    </source>
</evidence>
<feature type="region of interest" description="Disordered" evidence="2">
    <location>
        <begin position="825"/>
        <end position="1061"/>
    </location>
</feature>